<evidence type="ECO:0000259" key="2">
    <source>
        <dbReference type="Pfam" id="PF00248"/>
    </source>
</evidence>
<gene>
    <name evidence="3" type="ORF">SAMN05216200_10166</name>
</gene>
<dbReference type="OrthoDB" id="9803483at2"/>
<dbReference type="RefSeq" id="WP_072745680.1">
    <property type="nucleotide sequence ID" value="NZ_FOHL01000002.1"/>
</dbReference>
<dbReference type="Proteomes" id="UP000184066">
    <property type="component" value="Unassembled WGS sequence"/>
</dbReference>
<protein>
    <submittedName>
        <fullName evidence="3">Predicted oxidoreductase</fullName>
    </submittedName>
</protein>
<dbReference type="InterPro" id="IPR050523">
    <property type="entry name" value="AKR_Detox_Biosynth"/>
</dbReference>
<evidence type="ECO:0000256" key="1">
    <source>
        <dbReference type="ARBA" id="ARBA00023002"/>
    </source>
</evidence>
<dbReference type="Pfam" id="PF00248">
    <property type="entry name" value="Aldo_ket_red"/>
    <property type="match status" value="1"/>
</dbReference>
<sequence>MRRKLLGATGVEVSALCLGTMSFGGDADEAEAARIYAAARDAGVDFIDCANVYNGGEAERILGRLMAHERDSLVVTTKCHMVGGSSRRAIRAQVEASLRRLGTDRVDVLFLHHDADPARLEDRLRALEDIQRSGQAIYLGLSNYPAWRVATALGVQALRGWGRIDVLQPMYSLVKRQAEVELLPLAQAEGLGVIPYSPLGGGLLTGKYLRGETGRLAVNPAYRARYGEDWMHETARAFVALAGELGVHPATLAVAWAGAHPAVTAPIIGARSLEQLRPSLAAAEFDMTDELRARISALSRTPPPATDRLEEV</sequence>
<proteinExistence type="predicted"/>
<dbReference type="InterPro" id="IPR036812">
    <property type="entry name" value="NAD(P)_OxRdtase_dom_sf"/>
</dbReference>
<organism evidence="3 4">
    <name type="scientific">Oceanicella actignis</name>
    <dbReference type="NCBI Taxonomy" id="1189325"/>
    <lineage>
        <taxon>Bacteria</taxon>
        <taxon>Pseudomonadati</taxon>
        <taxon>Pseudomonadota</taxon>
        <taxon>Alphaproteobacteria</taxon>
        <taxon>Rhodobacterales</taxon>
        <taxon>Paracoccaceae</taxon>
        <taxon>Oceanicella</taxon>
    </lineage>
</organism>
<keyword evidence="1" id="KW-0560">Oxidoreductase</keyword>
<dbReference type="GO" id="GO:0016491">
    <property type="term" value="F:oxidoreductase activity"/>
    <property type="evidence" value="ECO:0007669"/>
    <property type="project" value="UniProtKB-KW"/>
</dbReference>
<dbReference type="PANTHER" id="PTHR43364:SF4">
    <property type="entry name" value="NAD(P)-LINKED OXIDOREDUCTASE SUPERFAMILY PROTEIN"/>
    <property type="match status" value="1"/>
</dbReference>
<evidence type="ECO:0000313" key="3">
    <source>
        <dbReference type="EMBL" id="SHN49080.1"/>
    </source>
</evidence>
<dbReference type="EMBL" id="FRDL01000001">
    <property type="protein sequence ID" value="SHN49080.1"/>
    <property type="molecule type" value="Genomic_DNA"/>
</dbReference>
<dbReference type="SUPFAM" id="SSF51430">
    <property type="entry name" value="NAD(P)-linked oxidoreductase"/>
    <property type="match status" value="1"/>
</dbReference>
<dbReference type="STRING" id="1189325.SAMN04488119_102452"/>
<reference evidence="3 4" key="1">
    <citation type="submission" date="2016-12" db="EMBL/GenBank/DDBJ databases">
        <authorList>
            <person name="Song W.-J."/>
            <person name="Kurnit D.M."/>
        </authorList>
    </citation>
    <scope>NUCLEOTIDE SEQUENCE [LARGE SCALE GENOMIC DNA]</scope>
    <source>
        <strain evidence="3 4">CGMCC 1.10808</strain>
    </source>
</reference>
<dbReference type="InterPro" id="IPR023210">
    <property type="entry name" value="NADP_OxRdtase_dom"/>
</dbReference>
<keyword evidence="4" id="KW-1185">Reference proteome</keyword>
<evidence type="ECO:0000313" key="4">
    <source>
        <dbReference type="Proteomes" id="UP000184066"/>
    </source>
</evidence>
<accession>A0A1M7RSE3</accession>
<dbReference type="GO" id="GO:0005829">
    <property type="term" value="C:cytosol"/>
    <property type="evidence" value="ECO:0007669"/>
    <property type="project" value="TreeGrafter"/>
</dbReference>
<dbReference type="Gene3D" id="3.20.20.100">
    <property type="entry name" value="NADP-dependent oxidoreductase domain"/>
    <property type="match status" value="1"/>
</dbReference>
<dbReference type="PANTHER" id="PTHR43364">
    <property type="entry name" value="NADH-SPECIFIC METHYLGLYOXAL REDUCTASE-RELATED"/>
    <property type="match status" value="1"/>
</dbReference>
<dbReference type="AlphaFoldDB" id="A0A1M7RSE3"/>
<feature type="domain" description="NADP-dependent oxidoreductase" evidence="2">
    <location>
        <begin position="16"/>
        <end position="298"/>
    </location>
</feature>
<name>A0A1M7RSE3_9RHOB</name>